<dbReference type="Pfam" id="PF12840">
    <property type="entry name" value="HTH_20"/>
    <property type="match status" value="1"/>
</dbReference>
<proteinExistence type="predicted"/>
<evidence type="ECO:0000313" key="6">
    <source>
        <dbReference type="Proteomes" id="UP000221369"/>
    </source>
</evidence>
<dbReference type="GO" id="GO:0003700">
    <property type="term" value="F:DNA-binding transcription factor activity"/>
    <property type="evidence" value="ECO:0007669"/>
    <property type="project" value="InterPro"/>
</dbReference>
<dbReference type="PRINTS" id="PR00778">
    <property type="entry name" value="HTHARSR"/>
</dbReference>
<feature type="domain" description="HTH arsR-type" evidence="4">
    <location>
        <begin position="1"/>
        <end position="92"/>
    </location>
</feature>
<dbReference type="SMART" id="SM00418">
    <property type="entry name" value="HTH_ARSR"/>
    <property type="match status" value="1"/>
</dbReference>
<evidence type="ECO:0000256" key="2">
    <source>
        <dbReference type="ARBA" id="ARBA00023125"/>
    </source>
</evidence>
<dbReference type="InterPro" id="IPR036388">
    <property type="entry name" value="WH-like_DNA-bd_sf"/>
</dbReference>
<evidence type="ECO:0000256" key="3">
    <source>
        <dbReference type="ARBA" id="ARBA00023163"/>
    </source>
</evidence>
<name>A0A2A9DTP6_9MICO</name>
<dbReference type="GO" id="GO:0003677">
    <property type="term" value="F:DNA binding"/>
    <property type="evidence" value="ECO:0007669"/>
    <property type="project" value="UniProtKB-KW"/>
</dbReference>
<accession>A0A2A9DTP6</accession>
<dbReference type="SUPFAM" id="SSF46785">
    <property type="entry name" value="Winged helix' DNA-binding domain"/>
    <property type="match status" value="1"/>
</dbReference>
<dbReference type="RefSeq" id="WP_098406653.1">
    <property type="nucleotide sequence ID" value="NZ_PDJE01000001.1"/>
</dbReference>
<keyword evidence="3" id="KW-0804">Transcription</keyword>
<dbReference type="EMBL" id="PDJE01000001">
    <property type="protein sequence ID" value="PFG30157.1"/>
    <property type="molecule type" value="Genomic_DNA"/>
</dbReference>
<dbReference type="NCBIfam" id="NF033788">
    <property type="entry name" value="HTH_metalloreg"/>
    <property type="match status" value="1"/>
</dbReference>
<dbReference type="CDD" id="cd00090">
    <property type="entry name" value="HTH_ARSR"/>
    <property type="match status" value="1"/>
</dbReference>
<evidence type="ECO:0000313" key="5">
    <source>
        <dbReference type="EMBL" id="PFG30157.1"/>
    </source>
</evidence>
<dbReference type="InterPro" id="IPR001845">
    <property type="entry name" value="HTH_ArsR_DNA-bd_dom"/>
</dbReference>
<evidence type="ECO:0000256" key="1">
    <source>
        <dbReference type="ARBA" id="ARBA00023015"/>
    </source>
</evidence>
<keyword evidence="1" id="KW-0805">Transcription regulation</keyword>
<dbReference type="InterPro" id="IPR011991">
    <property type="entry name" value="ArsR-like_HTH"/>
</dbReference>
<organism evidence="5 6">
    <name type="scientific">Paramicrobacterium agarici</name>
    <dbReference type="NCBI Taxonomy" id="630514"/>
    <lineage>
        <taxon>Bacteria</taxon>
        <taxon>Bacillati</taxon>
        <taxon>Actinomycetota</taxon>
        <taxon>Actinomycetes</taxon>
        <taxon>Micrococcales</taxon>
        <taxon>Microbacteriaceae</taxon>
        <taxon>Paramicrobacterium</taxon>
    </lineage>
</organism>
<dbReference type="PROSITE" id="PS50987">
    <property type="entry name" value="HTH_ARSR_2"/>
    <property type="match status" value="1"/>
</dbReference>
<reference evidence="5 6" key="1">
    <citation type="submission" date="2017-10" db="EMBL/GenBank/DDBJ databases">
        <title>Sequencing the genomes of 1000 actinobacteria strains.</title>
        <authorList>
            <person name="Klenk H.-P."/>
        </authorList>
    </citation>
    <scope>NUCLEOTIDE SEQUENCE [LARGE SCALE GENOMIC DNA]</scope>
    <source>
        <strain evidence="5 6">DSM 21798</strain>
    </source>
</reference>
<dbReference type="PANTHER" id="PTHR33154:SF33">
    <property type="entry name" value="TRANSCRIPTIONAL REPRESSOR SDPR"/>
    <property type="match status" value="1"/>
</dbReference>
<protein>
    <submittedName>
        <fullName evidence="5">Helix-turn-helix protein</fullName>
    </submittedName>
</protein>
<keyword evidence="6" id="KW-1185">Reference proteome</keyword>
<dbReference type="Gene3D" id="1.10.10.10">
    <property type="entry name" value="Winged helix-like DNA-binding domain superfamily/Winged helix DNA-binding domain"/>
    <property type="match status" value="1"/>
</dbReference>
<dbReference type="Proteomes" id="UP000221369">
    <property type="component" value="Unassembled WGS sequence"/>
</dbReference>
<evidence type="ECO:0000259" key="4">
    <source>
        <dbReference type="PROSITE" id="PS50987"/>
    </source>
</evidence>
<dbReference type="InterPro" id="IPR051081">
    <property type="entry name" value="HTH_MetalResp_TranReg"/>
</dbReference>
<dbReference type="PANTHER" id="PTHR33154">
    <property type="entry name" value="TRANSCRIPTIONAL REGULATOR, ARSR FAMILY"/>
    <property type="match status" value="1"/>
</dbReference>
<keyword evidence="2" id="KW-0238">DNA-binding</keyword>
<dbReference type="AlphaFoldDB" id="A0A2A9DTP6"/>
<gene>
    <name evidence="5" type="ORF">ATJ78_1079</name>
</gene>
<sequence>MSGTVDVEIFAALGDATRWRILQKVGREPSSASALAEQLPVTRQAIVRHLDVLERAGLVESRRHGRERRYVALGARLNAAARLLADLGAGWDTRLASIRSAAENEA</sequence>
<dbReference type="InterPro" id="IPR036390">
    <property type="entry name" value="WH_DNA-bd_sf"/>
</dbReference>
<comment type="caution">
    <text evidence="5">The sequence shown here is derived from an EMBL/GenBank/DDBJ whole genome shotgun (WGS) entry which is preliminary data.</text>
</comment>